<dbReference type="EMBL" id="JALBCA010000027">
    <property type="protein sequence ID" value="KAI2388996.1"/>
    <property type="molecule type" value="Genomic_DNA"/>
</dbReference>
<reference evidence="1" key="1">
    <citation type="journal article" date="2022" name="bioRxiv">
        <title>Population genetic analysis of Ophidiomyces ophidiicola, the causative agent of snake fungal disease, indicates recent introductions to the USA.</title>
        <authorList>
            <person name="Ladner J.T."/>
            <person name="Palmer J.M."/>
            <person name="Ettinger C.L."/>
            <person name="Stajich J.E."/>
            <person name="Farrell T.M."/>
            <person name="Glorioso B.M."/>
            <person name="Lawson B."/>
            <person name="Price S.J."/>
            <person name="Stengle A.G."/>
            <person name="Grear D.A."/>
            <person name="Lorch J.M."/>
        </authorList>
    </citation>
    <scope>NUCLEOTIDE SEQUENCE</scope>
    <source>
        <strain evidence="1">NWHC 24266-5</strain>
    </source>
</reference>
<comment type="caution">
    <text evidence="1">The sequence shown here is derived from an EMBL/GenBank/DDBJ whole genome shotgun (WGS) entry which is preliminary data.</text>
</comment>
<organism evidence="1">
    <name type="scientific">Ophidiomyces ophidiicola</name>
    <dbReference type="NCBI Taxonomy" id="1387563"/>
    <lineage>
        <taxon>Eukaryota</taxon>
        <taxon>Fungi</taxon>
        <taxon>Dikarya</taxon>
        <taxon>Ascomycota</taxon>
        <taxon>Pezizomycotina</taxon>
        <taxon>Eurotiomycetes</taxon>
        <taxon>Eurotiomycetidae</taxon>
        <taxon>Onygenales</taxon>
        <taxon>Onygenaceae</taxon>
        <taxon>Ophidiomyces</taxon>
    </lineage>
</organism>
<accession>A0ACB8UZN1</accession>
<gene>
    <name evidence="1" type="ORF">LOY88_002370</name>
</gene>
<proteinExistence type="predicted"/>
<sequence>MTHSTAKAIAFASTKDWNIGGKFTAKATDSTTMEISGGYSSSSSETITRTDSFEDSVPAQLLQSAALKQDPSWLR</sequence>
<protein>
    <submittedName>
        <fullName evidence="1">Uncharacterized protein</fullName>
    </submittedName>
</protein>
<evidence type="ECO:0000313" key="1">
    <source>
        <dbReference type="EMBL" id="KAI2388996.1"/>
    </source>
</evidence>
<name>A0ACB8UZN1_9EURO</name>